<dbReference type="Gene3D" id="3.90.550.10">
    <property type="entry name" value="Spore Coat Polysaccharide Biosynthesis Protein SpsA, Chain A"/>
    <property type="match status" value="1"/>
</dbReference>
<evidence type="ECO:0000313" key="3">
    <source>
        <dbReference type="Proteomes" id="UP000280296"/>
    </source>
</evidence>
<dbReference type="Proteomes" id="UP000280296">
    <property type="component" value="Unassembled WGS sequence"/>
</dbReference>
<dbReference type="GO" id="GO:0016740">
    <property type="term" value="F:transferase activity"/>
    <property type="evidence" value="ECO:0007669"/>
    <property type="project" value="UniProtKB-KW"/>
</dbReference>
<evidence type="ECO:0000313" key="2">
    <source>
        <dbReference type="EMBL" id="RUL85843.1"/>
    </source>
</evidence>
<dbReference type="SUPFAM" id="SSF53335">
    <property type="entry name" value="S-adenosyl-L-methionine-dependent methyltransferases"/>
    <property type="match status" value="1"/>
</dbReference>
<comment type="caution">
    <text evidence="2">The sequence shown here is derived from an EMBL/GenBank/DDBJ whole genome shotgun (WGS) entry which is preliminary data.</text>
</comment>
<organism evidence="2 3">
    <name type="scientific">Tautonia sociabilis</name>
    <dbReference type="NCBI Taxonomy" id="2080755"/>
    <lineage>
        <taxon>Bacteria</taxon>
        <taxon>Pseudomonadati</taxon>
        <taxon>Planctomycetota</taxon>
        <taxon>Planctomycetia</taxon>
        <taxon>Isosphaerales</taxon>
        <taxon>Isosphaeraceae</taxon>
        <taxon>Tautonia</taxon>
    </lineage>
</organism>
<keyword evidence="2" id="KW-0808">Transferase</keyword>
<dbReference type="CDD" id="cd02440">
    <property type="entry name" value="AdoMet_MTases"/>
    <property type="match status" value="1"/>
</dbReference>
<proteinExistence type="predicted"/>
<protein>
    <submittedName>
        <fullName evidence="2">Glycosyltransferase</fullName>
    </submittedName>
</protein>
<dbReference type="InterPro" id="IPR029044">
    <property type="entry name" value="Nucleotide-diphossugar_trans"/>
</dbReference>
<dbReference type="OrthoDB" id="9807778at2"/>
<dbReference type="SUPFAM" id="SSF53448">
    <property type="entry name" value="Nucleotide-diphospho-sugar transferases"/>
    <property type="match status" value="1"/>
</dbReference>
<dbReference type="RefSeq" id="WP_126726781.1">
    <property type="nucleotide sequence ID" value="NZ_RYZH01000036.1"/>
</dbReference>
<dbReference type="AlphaFoldDB" id="A0A432MGJ3"/>
<keyword evidence="3" id="KW-1185">Reference proteome</keyword>
<sequence>MSEPSPDAATSRPLLSLITPVYNERRTLRTIIRRVLEAPLPAPFELIAIDDGSTDGSGEVLRELAEADPRIRVFRHDRNRGKGAAIRTALPHLRGEIAVIQDADLEYDPDDLPRLVRPILDGRADAVFGSRFLSGEYRRVLYFWHSLGNALLTGLTNVLCDLNLTDMETGYKAVRADLLRQTPLRSRKFGVEPELTVRLSQWGIRLYEVPISYAGRTYLEGKKVRWADGLRAIGVLLRCRFLDRRFTTHDGYAVLVAMRKARGLNRWLFRQIEPWVGNRVLEAGCGIGNLTELLLERQRLVATDNEAFYVEMISRRFGHLENVETVEMDLARESDYDRLSGERLDTIVCLNVLEHIAPDEEVLRLFFRSLEPGGHAIILVPQHPWLYSPTDRALGHERRYSADELRRKLEEAGFEVVHQQGFNRLGTVGWYVSGKIFGKDRLSPGQMRLFDLLLPVAKLVERLPGWPALSTIAVGRKPEGGSGSG</sequence>
<feature type="domain" description="Glycosyltransferase 2-like" evidence="1">
    <location>
        <begin position="16"/>
        <end position="180"/>
    </location>
</feature>
<dbReference type="CDD" id="cd04179">
    <property type="entry name" value="DPM_DPG-synthase_like"/>
    <property type="match status" value="1"/>
</dbReference>
<dbReference type="Gene3D" id="3.40.50.150">
    <property type="entry name" value="Vaccinia Virus protein VP39"/>
    <property type="match status" value="1"/>
</dbReference>
<accession>A0A432MGJ3</accession>
<dbReference type="PANTHER" id="PTHR48090">
    <property type="entry name" value="UNDECAPRENYL-PHOSPHATE 4-DEOXY-4-FORMAMIDO-L-ARABINOSE TRANSFERASE-RELATED"/>
    <property type="match status" value="1"/>
</dbReference>
<dbReference type="InterPro" id="IPR029063">
    <property type="entry name" value="SAM-dependent_MTases_sf"/>
</dbReference>
<reference evidence="2 3" key="2">
    <citation type="submission" date="2019-01" db="EMBL/GenBank/DDBJ databases">
        <title>Tautonia sociabilis, a novel thermotolerant planctomycete of Isosphaeraceae family, isolated from a 4000 m deep subterranean habitat.</title>
        <authorList>
            <person name="Kovaleva O.L."/>
            <person name="Elcheninov A.G."/>
            <person name="Van Heerden E."/>
            <person name="Toshchakov S.V."/>
            <person name="Novikov A."/>
            <person name="Bonch-Osmolovskaya E.A."/>
            <person name="Kublanov I.V."/>
        </authorList>
    </citation>
    <scope>NUCLEOTIDE SEQUENCE [LARGE SCALE GENOMIC DNA]</scope>
    <source>
        <strain evidence="2 3">GM2012</strain>
    </source>
</reference>
<dbReference type="Pfam" id="PF00535">
    <property type="entry name" value="Glycos_transf_2"/>
    <property type="match status" value="1"/>
</dbReference>
<dbReference type="PANTHER" id="PTHR48090:SF7">
    <property type="entry name" value="RFBJ PROTEIN"/>
    <property type="match status" value="1"/>
</dbReference>
<dbReference type="EMBL" id="RYZH01000036">
    <property type="protein sequence ID" value="RUL85843.1"/>
    <property type="molecule type" value="Genomic_DNA"/>
</dbReference>
<gene>
    <name evidence="2" type="ORF">TsocGM_17645</name>
</gene>
<dbReference type="InterPro" id="IPR050256">
    <property type="entry name" value="Glycosyltransferase_2"/>
</dbReference>
<reference evidence="2 3" key="1">
    <citation type="submission" date="2018-12" db="EMBL/GenBank/DDBJ databases">
        <authorList>
            <person name="Toschakov S.V."/>
        </authorList>
    </citation>
    <scope>NUCLEOTIDE SEQUENCE [LARGE SCALE GENOMIC DNA]</scope>
    <source>
        <strain evidence="2 3">GM2012</strain>
    </source>
</reference>
<dbReference type="Pfam" id="PF13489">
    <property type="entry name" value="Methyltransf_23"/>
    <property type="match status" value="1"/>
</dbReference>
<dbReference type="InterPro" id="IPR001173">
    <property type="entry name" value="Glyco_trans_2-like"/>
</dbReference>
<evidence type="ECO:0000259" key="1">
    <source>
        <dbReference type="Pfam" id="PF00535"/>
    </source>
</evidence>
<name>A0A432MGJ3_9BACT</name>